<sequence length="889" mass="101716">MKEKGDPCILVGYSNQSKGYRVYNKRTRLIVESIHLRFDEIKEMLETFVANNTSGLVLQRQKASDYDNPDPAPELQNVSPSADTTVPSKQELDLLFGPLYNEFFNDGTYRVNKFSSPTDNSAPQDTHPSTNIHPTSEPSTPTNVYAEENNDNQAEFTNPFCTPVQENAESSSRNIGNSNVHTFNQPQDSEYRWTKDHPLTQVLGNPSKPVQTRRQLAIDPKMCMFALTVSTAEPKNIKEAMADSAWIEAMQEELLQFDRLQVWELVDKPFGKNVIKLKWLWKNKKDEDQTIIRNKARLVAKGYAQEEGIDFKESFAPVASLEAVRIFVAYVAHKSFPIYQMDVKMAFLNGPFKEEVYVAQPDGFIDPDHPDKVYRLRKSLYGLKQAPRAWYDELSKFLISKGFTKGLQIHQSPRGIFINQAKYTLEILKKHGMEKGQSIGTPMATKPKLDADLSGEPVDQTDYRSKIGSLMYLTSSRPDIVQAVCYCARYQARPTEKHLKEVKRIFRYLRGTIHMGLWYPKGSGFELTAFSDADHAGCLDTRKSTSGGIQFLGDKLVSWMSKKQDCTAMSSAEAEYVALSASCAQVMWMRTQLQDYGFNYNKIPLYCDSQSAIAISCNPVQHSRTKHIHTRYHFIKEQVENGIIELYFVRTEYQLADMFTKALPEERFQYLVRRIGMRCLTPAELEVFVMIQQNRWDLPKDIIVRNSKSLGITMLIADMKTSIMDQMIAMHTPSQPFGFLSKKLVSFVTDGYHTNSMTFSSPKHPCDTYVLTMRWKILLEPAFKQALVRIHKDGDGDASFQLESDSLPHAHAQTTKTYYKHQDSRIMKAQELKTKTSAQTLIYKIFLQRYQVYQGRLLASFQDDAKYEHVDQDTRSQGGKDDQDGRIKI</sequence>
<evidence type="ECO:0000259" key="3">
    <source>
        <dbReference type="Pfam" id="PF25597"/>
    </source>
</evidence>
<evidence type="ECO:0000313" key="5">
    <source>
        <dbReference type="Proteomes" id="UP001151760"/>
    </source>
</evidence>
<feature type="region of interest" description="Disordered" evidence="1">
    <location>
        <begin position="114"/>
        <end position="146"/>
    </location>
</feature>
<accession>A0ABQ5I1D0</accession>
<dbReference type="CDD" id="cd09272">
    <property type="entry name" value="RNase_HI_RT_Ty1"/>
    <property type="match status" value="1"/>
</dbReference>
<dbReference type="InterPro" id="IPR057670">
    <property type="entry name" value="SH3_retrovirus"/>
</dbReference>
<protein>
    <submittedName>
        <fullName evidence="4">Retrovirus-related pol polyprotein from transposon TNT 1-94</fullName>
    </submittedName>
</protein>
<feature type="compositionally biased region" description="Polar residues" evidence="1">
    <location>
        <begin position="114"/>
        <end position="143"/>
    </location>
</feature>
<name>A0ABQ5I1D0_9ASTR</name>
<dbReference type="Pfam" id="PF07727">
    <property type="entry name" value="RVT_2"/>
    <property type="match status" value="1"/>
</dbReference>
<gene>
    <name evidence="4" type="ORF">Tco_1082675</name>
</gene>
<proteinExistence type="predicted"/>
<dbReference type="EMBL" id="BQNB010020240">
    <property type="protein sequence ID" value="GJT93830.1"/>
    <property type="molecule type" value="Genomic_DNA"/>
</dbReference>
<feature type="domain" description="Reverse transcriptase Ty1/copia-type" evidence="2">
    <location>
        <begin position="261"/>
        <end position="405"/>
    </location>
</feature>
<dbReference type="PANTHER" id="PTHR11439:SF483">
    <property type="entry name" value="PEPTIDE SYNTHASE GLIP-LIKE, PUTATIVE (AFU_ORTHOLOGUE AFUA_3G12920)-RELATED"/>
    <property type="match status" value="1"/>
</dbReference>
<reference evidence="4" key="2">
    <citation type="submission" date="2022-01" db="EMBL/GenBank/DDBJ databases">
        <authorList>
            <person name="Yamashiro T."/>
            <person name="Shiraishi A."/>
            <person name="Satake H."/>
            <person name="Nakayama K."/>
        </authorList>
    </citation>
    <scope>NUCLEOTIDE SEQUENCE</scope>
</reference>
<evidence type="ECO:0000313" key="4">
    <source>
        <dbReference type="EMBL" id="GJT93830.1"/>
    </source>
</evidence>
<feature type="region of interest" description="Disordered" evidence="1">
    <location>
        <begin position="60"/>
        <end position="85"/>
    </location>
</feature>
<evidence type="ECO:0000256" key="1">
    <source>
        <dbReference type="SAM" id="MobiDB-lite"/>
    </source>
</evidence>
<dbReference type="PANTHER" id="PTHR11439">
    <property type="entry name" value="GAG-POL-RELATED RETROTRANSPOSON"/>
    <property type="match status" value="1"/>
</dbReference>
<dbReference type="Pfam" id="PF25597">
    <property type="entry name" value="SH3_retrovirus"/>
    <property type="match status" value="1"/>
</dbReference>
<keyword evidence="5" id="KW-1185">Reference proteome</keyword>
<dbReference type="Proteomes" id="UP001151760">
    <property type="component" value="Unassembled WGS sequence"/>
</dbReference>
<comment type="caution">
    <text evidence="4">The sequence shown here is derived from an EMBL/GenBank/DDBJ whole genome shotgun (WGS) entry which is preliminary data.</text>
</comment>
<feature type="region of interest" description="Disordered" evidence="1">
    <location>
        <begin position="869"/>
        <end position="889"/>
    </location>
</feature>
<evidence type="ECO:0000259" key="2">
    <source>
        <dbReference type="Pfam" id="PF07727"/>
    </source>
</evidence>
<feature type="region of interest" description="Disordered" evidence="1">
    <location>
        <begin position="164"/>
        <end position="185"/>
    </location>
</feature>
<reference evidence="4" key="1">
    <citation type="journal article" date="2022" name="Int. J. Mol. Sci.">
        <title>Draft Genome of Tanacetum Coccineum: Genomic Comparison of Closely Related Tanacetum-Family Plants.</title>
        <authorList>
            <person name="Yamashiro T."/>
            <person name="Shiraishi A."/>
            <person name="Nakayama K."/>
            <person name="Satake H."/>
        </authorList>
    </citation>
    <scope>NUCLEOTIDE SEQUENCE</scope>
</reference>
<dbReference type="InterPro" id="IPR013103">
    <property type="entry name" value="RVT_2"/>
</dbReference>
<feature type="domain" description="Retroviral polymerase SH3-like" evidence="3">
    <location>
        <begin position="3"/>
        <end position="42"/>
    </location>
</feature>
<dbReference type="SUPFAM" id="SSF56672">
    <property type="entry name" value="DNA/RNA polymerases"/>
    <property type="match status" value="1"/>
</dbReference>
<organism evidence="4 5">
    <name type="scientific">Tanacetum coccineum</name>
    <dbReference type="NCBI Taxonomy" id="301880"/>
    <lineage>
        <taxon>Eukaryota</taxon>
        <taxon>Viridiplantae</taxon>
        <taxon>Streptophyta</taxon>
        <taxon>Embryophyta</taxon>
        <taxon>Tracheophyta</taxon>
        <taxon>Spermatophyta</taxon>
        <taxon>Magnoliopsida</taxon>
        <taxon>eudicotyledons</taxon>
        <taxon>Gunneridae</taxon>
        <taxon>Pentapetalae</taxon>
        <taxon>asterids</taxon>
        <taxon>campanulids</taxon>
        <taxon>Asterales</taxon>
        <taxon>Asteraceae</taxon>
        <taxon>Asteroideae</taxon>
        <taxon>Anthemideae</taxon>
        <taxon>Anthemidinae</taxon>
        <taxon>Tanacetum</taxon>
    </lineage>
</organism>
<feature type="compositionally biased region" description="Polar residues" evidence="1">
    <location>
        <begin position="76"/>
        <end position="85"/>
    </location>
</feature>
<dbReference type="InterPro" id="IPR043502">
    <property type="entry name" value="DNA/RNA_pol_sf"/>
</dbReference>